<dbReference type="PANTHER" id="PTHR48449">
    <property type="entry name" value="DUF1985 DOMAIN-CONTAINING PROTEIN"/>
    <property type="match status" value="1"/>
</dbReference>
<organism evidence="3 4">
    <name type="scientific">Anisodus tanguticus</name>
    <dbReference type="NCBI Taxonomy" id="243964"/>
    <lineage>
        <taxon>Eukaryota</taxon>
        <taxon>Viridiplantae</taxon>
        <taxon>Streptophyta</taxon>
        <taxon>Embryophyta</taxon>
        <taxon>Tracheophyta</taxon>
        <taxon>Spermatophyta</taxon>
        <taxon>Magnoliopsida</taxon>
        <taxon>eudicotyledons</taxon>
        <taxon>Gunneridae</taxon>
        <taxon>Pentapetalae</taxon>
        <taxon>asterids</taxon>
        <taxon>lamiids</taxon>
        <taxon>Solanales</taxon>
        <taxon>Solanaceae</taxon>
        <taxon>Solanoideae</taxon>
        <taxon>Hyoscyameae</taxon>
        <taxon>Anisodus</taxon>
    </lineage>
</organism>
<sequence length="315" mass="34017">MPPMMVQGRLLHNLLMREVCSLDDDALHFVVSGAKLHFGLGEFALITGLKCKSGKSITIKSVPNRLVKKYFKSTSNVTWSQASKANMSLSRRGNVESSNVDMKKELESFRVHVDSKFAEILQAIKYAFTYSGGLHTDCVDLDVNGNQGIHGGDGNVKDVKSDDGVCGGDSSKEDVGGGVGDRLGGGEGNDSQSDFAFVLVSESTIVAITQKYYIDKNGENDKVPDMNVNTQNLLDDEFFKYLSESVIATIIQDAKVGVASTEVVGDEQSIKDDFPENTTINAVVTEQVREDVLPQRGYVESADAGNESVDGGLVK</sequence>
<dbReference type="Pfam" id="PF09331">
    <property type="entry name" value="DUF1985"/>
    <property type="match status" value="1"/>
</dbReference>
<name>A0AAE1S0U8_9SOLA</name>
<feature type="compositionally biased region" description="Gly residues" evidence="1">
    <location>
        <begin position="176"/>
        <end position="187"/>
    </location>
</feature>
<dbReference type="Proteomes" id="UP001291623">
    <property type="component" value="Unassembled WGS sequence"/>
</dbReference>
<evidence type="ECO:0000256" key="1">
    <source>
        <dbReference type="SAM" id="MobiDB-lite"/>
    </source>
</evidence>
<dbReference type="EMBL" id="JAVYJV010000010">
    <property type="protein sequence ID" value="KAK4360662.1"/>
    <property type="molecule type" value="Genomic_DNA"/>
</dbReference>
<dbReference type="InterPro" id="IPR015410">
    <property type="entry name" value="DUF1985"/>
</dbReference>
<feature type="domain" description="DUF1985" evidence="2">
    <location>
        <begin position="15"/>
        <end position="82"/>
    </location>
</feature>
<dbReference type="PANTHER" id="PTHR48449:SF1">
    <property type="entry name" value="DUF1985 DOMAIN-CONTAINING PROTEIN"/>
    <property type="match status" value="1"/>
</dbReference>
<evidence type="ECO:0000313" key="3">
    <source>
        <dbReference type="EMBL" id="KAK4360662.1"/>
    </source>
</evidence>
<evidence type="ECO:0000259" key="2">
    <source>
        <dbReference type="Pfam" id="PF09331"/>
    </source>
</evidence>
<comment type="caution">
    <text evidence="3">The sequence shown here is derived from an EMBL/GenBank/DDBJ whole genome shotgun (WGS) entry which is preliminary data.</text>
</comment>
<proteinExistence type="predicted"/>
<feature type="region of interest" description="Disordered" evidence="1">
    <location>
        <begin position="164"/>
        <end position="187"/>
    </location>
</feature>
<reference evidence="3" key="1">
    <citation type="submission" date="2023-12" db="EMBL/GenBank/DDBJ databases">
        <title>Genome assembly of Anisodus tanguticus.</title>
        <authorList>
            <person name="Wang Y.-J."/>
        </authorList>
    </citation>
    <scope>NUCLEOTIDE SEQUENCE</scope>
    <source>
        <strain evidence="3">KB-2021</strain>
        <tissue evidence="3">Leaf</tissue>
    </source>
</reference>
<dbReference type="AlphaFoldDB" id="A0AAE1S0U8"/>
<accession>A0AAE1S0U8</accession>
<protein>
    <recommendedName>
        <fullName evidence="2">DUF1985 domain-containing protein</fullName>
    </recommendedName>
</protein>
<gene>
    <name evidence="3" type="ORF">RND71_019614</name>
</gene>
<keyword evidence="4" id="KW-1185">Reference proteome</keyword>
<evidence type="ECO:0000313" key="4">
    <source>
        <dbReference type="Proteomes" id="UP001291623"/>
    </source>
</evidence>